<dbReference type="GO" id="GO:0003779">
    <property type="term" value="F:actin binding"/>
    <property type="evidence" value="ECO:0007669"/>
    <property type="project" value="UniProtKB-KW"/>
</dbReference>
<keyword evidence="15" id="KW-0560">Oxidoreductase</keyword>
<dbReference type="InterPro" id="IPR022735">
    <property type="entry name" value="bMERB_dom"/>
</dbReference>
<comment type="cofactor">
    <cofactor evidence="1">
        <name>FAD</name>
        <dbReference type="ChEBI" id="CHEBI:57692"/>
    </cofactor>
</comment>
<dbReference type="SMART" id="SM01203">
    <property type="entry name" value="DUF3585"/>
    <property type="match status" value="1"/>
</dbReference>
<dbReference type="Pfam" id="PF25413">
    <property type="entry name" value="Rossman_Mical"/>
    <property type="match status" value="1"/>
</dbReference>
<keyword evidence="8" id="KW-0597">Phosphoprotein</keyword>
<dbReference type="InterPro" id="IPR001715">
    <property type="entry name" value="CH_dom"/>
</dbReference>
<dbReference type="PROSITE" id="PS50023">
    <property type="entry name" value="LIM_DOMAIN_2"/>
    <property type="match status" value="1"/>
</dbReference>
<name>A0AAJ7VL77_LATCA</name>
<evidence type="ECO:0000256" key="22">
    <source>
        <dbReference type="PROSITE-ProRule" id="PRU00125"/>
    </source>
</evidence>
<dbReference type="Gene3D" id="2.10.110.10">
    <property type="entry name" value="Cysteine Rich Protein"/>
    <property type="match status" value="1"/>
</dbReference>
<evidence type="ECO:0000313" key="29">
    <source>
        <dbReference type="RefSeq" id="XP_018559660.1"/>
    </source>
</evidence>
<evidence type="ECO:0000313" key="28">
    <source>
        <dbReference type="Proteomes" id="UP000694890"/>
    </source>
</evidence>
<evidence type="ECO:0000256" key="20">
    <source>
        <dbReference type="ARBA" id="ARBA00023242"/>
    </source>
</evidence>
<evidence type="ECO:0000256" key="3">
    <source>
        <dbReference type="ARBA" id="ARBA00004177"/>
    </source>
</evidence>
<feature type="compositionally biased region" description="Polar residues" evidence="24">
    <location>
        <begin position="1076"/>
        <end position="1086"/>
    </location>
</feature>
<evidence type="ECO:0000256" key="15">
    <source>
        <dbReference type="ARBA" id="ARBA00023002"/>
    </source>
</evidence>
<evidence type="ECO:0000259" key="25">
    <source>
        <dbReference type="PROSITE" id="PS50021"/>
    </source>
</evidence>
<evidence type="ECO:0000256" key="24">
    <source>
        <dbReference type="SAM" id="MobiDB-lite"/>
    </source>
</evidence>
<dbReference type="InterPro" id="IPR002938">
    <property type="entry name" value="FAD-bd"/>
</dbReference>
<keyword evidence="17 22" id="KW-0440">LIM domain</keyword>
<feature type="domain" description="BMERB" evidence="27">
    <location>
        <begin position="1259"/>
        <end position="1411"/>
    </location>
</feature>
<keyword evidence="18 23" id="KW-0175">Coiled coil</keyword>
<feature type="compositionally biased region" description="Basic and acidic residues" evidence="24">
    <location>
        <begin position="970"/>
        <end position="979"/>
    </location>
</feature>
<gene>
    <name evidence="29" type="primary">mical2b</name>
</gene>
<evidence type="ECO:0000256" key="9">
    <source>
        <dbReference type="ARBA" id="ARBA00022630"/>
    </source>
</evidence>
<dbReference type="CDD" id="cd09439">
    <property type="entry name" value="LIM_Mical"/>
    <property type="match status" value="1"/>
</dbReference>
<organism evidence="28 29">
    <name type="scientific">Lates calcarifer</name>
    <name type="common">Barramundi</name>
    <name type="synonym">Holocentrus calcarifer</name>
    <dbReference type="NCBI Taxonomy" id="8187"/>
    <lineage>
        <taxon>Eukaryota</taxon>
        <taxon>Metazoa</taxon>
        <taxon>Chordata</taxon>
        <taxon>Craniata</taxon>
        <taxon>Vertebrata</taxon>
        <taxon>Euteleostomi</taxon>
        <taxon>Actinopterygii</taxon>
        <taxon>Neopterygii</taxon>
        <taxon>Teleostei</taxon>
        <taxon>Neoteleostei</taxon>
        <taxon>Acanthomorphata</taxon>
        <taxon>Carangaria</taxon>
        <taxon>Carangaria incertae sedis</taxon>
        <taxon>Centropomidae</taxon>
        <taxon>Lates</taxon>
    </lineage>
</organism>
<feature type="coiled-coil region" evidence="23">
    <location>
        <begin position="1361"/>
        <end position="1388"/>
    </location>
</feature>
<dbReference type="FunFam" id="1.10.418.10:FF:000023">
    <property type="entry name" value="EH domain-binding protein 1 isoform X1"/>
    <property type="match status" value="1"/>
</dbReference>
<evidence type="ECO:0000256" key="21">
    <source>
        <dbReference type="ARBA" id="ARBA00049522"/>
    </source>
</evidence>
<evidence type="ECO:0000256" key="18">
    <source>
        <dbReference type="ARBA" id="ARBA00023054"/>
    </source>
</evidence>
<feature type="region of interest" description="Disordered" evidence="24">
    <location>
        <begin position="625"/>
        <end position="672"/>
    </location>
</feature>
<dbReference type="Proteomes" id="UP000694890">
    <property type="component" value="Linkage group LG10"/>
</dbReference>
<evidence type="ECO:0000256" key="2">
    <source>
        <dbReference type="ARBA" id="ARBA00004123"/>
    </source>
</evidence>
<keyword evidence="11" id="KW-0967">Endosome</keyword>
<dbReference type="GO" id="GO:0005634">
    <property type="term" value="C:nucleus"/>
    <property type="evidence" value="ECO:0007669"/>
    <property type="project" value="UniProtKB-SubCell"/>
</dbReference>
<dbReference type="PROSITE" id="PS51848">
    <property type="entry name" value="BMERB"/>
    <property type="match status" value="1"/>
</dbReference>
<keyword evidence="10 22" id="KW-0479">Metal-binding</keyword>
<evidence type="ECO:0000256" key="17">
    <source>
        <dbReference type="ARBA" id="ARBA00023038"/>
    </source>
</evidence>
<evidence type="ECO:0000256" key="19">
    <source>
        <dbReference type="ARBA" id="ARBA00023203"/>
    </source>
</evidence>
<keyword evidence="16" id="KW-0503">Monooxygenase</keyword>
<dbReference type="SMART" id="SM00132">
    <property type="entry name" value="LIM"/>
    <property type="match status" value="1"/>
</dbReference>
<dbReference type="Gene3D" id="3.50.50.60">
    <property type="entry name" value="FAD/NAD(P)-binding domain"/>
    <property type="match status" value="1"/>
</dbReference>
<feature type="compositionally biased region" description="Polar residues" evidence="24">
    <location>
        <begin position="818"/>
        <end position="835"/>
    </location>
</feature>
<dbReference type="Pfam" id="PF00412">
    <property type="entry name" value="LIM"/>
    <property type="match status" value="1"/>
</dbReference>
<dbReference type="PROSITE" id="PS00478">
    <property type="entry name" value="LIM_DOMAIN_1"/>
    <property type="match status" value="1"/>
</dbReference>
<feature type="region of interest" description="Disordered" evidence="24">
    <location>
        <begin position="948"/>
        <end position="984"/>
    </location>
</feature>
<dbReference type="InterPro" id="IPR057494">
    <property type="entry name" value="Rossman_Mical"/>
</dbReference>
<dbReference type="FunFam" id="3.50.50.60:FF:000004">
    <property type="entry name" value="protein-methionine sulfoxide oxidase MICAL2 isoform X1"/>
    <property type="match status" value="1"/>
</dbReference>
<evidence type="ECO:0000256" key="13">
    <source>
        <dbReference type="ARBA" id="ARBA00022833"/>
    </source>
</evidence>
<evidence type="ECO:0000256" key="10">
    <source>
        <dbReference type="ARBA" id="ARBA00022723"/>
    </source>
</evidence>
<protein>
    <recommendedName>
        <fullName evidence="6">F-actin monooxygenase</fullName>
        <ecNumber evidence="6">1.14.13.225</ecNumber>
    </recommendedName>
</protein>
<dbReference type="CTD" id="569564"/>
<evidence type="ECO:0000256" key="7">
    <source>
        <dbReference type="ARBA" id="ARBA00022490"/>
    </source>
</evidence>
<evidence type="ECO:0000256" key="16">
    <source>
        <dbReference type="ARBA" id="ARBA00023033"/>
    </source>
</evidence>
<evidence type="ECO:0000256" key="8">
    <source>
        <dbReference type="ARBA" id="ARBA00022553"/>
    </source>
</evidence>
<dbReference type="PANTHER" id="PTHR23167:SF39">
    <property type="entry name" value="[F-ACTIN]-MONOOXYGENASE MICAL2"/>
    <property type="match status" value="1"/>
</dbReference>
<comment type="subcellular location">
    <subcellularLocation>
        <location evidence="4">Cytoplasm</location>
    </subcellularLocation>
    <subcellularLocation>
        <location evidence="3">Endosome</location>
    </subcellularLocation>
    <subcellularLocation>
        <location evidence="2">Nucleus</location>
    </subcellularLocation>
</comment>
<dbReference type="InterPro" id="IPR001781">
    <property type="entry name" value="Znf_LIM"/>
</dbReference>
<dbReference type="PANTHER" id="PTHR23167">
    <property type="entry name" value="CALPONIN HOMOLOGY DOMAIN-CONTAINING PROTEIN DDB_G0272472-RELATED"/>
    <property type="match status" value="1"/>
</dbReference>
<keyword evidence="12" id="KW-0274">FAD</keyword>
<dbReference type="RefSeq" id="XP_018559660.1">
    <property type="nucleotide sequence ID" value="XM_018704144.2"/>
</dbReference>
<evidence type="ECO:0000256" key="4">
    <source>
        <dbReference type="ARBA" id="ARBA00004496"/>
    </source>
</evidence>
<feature type="region of interest" description="Disordered" evidence="24">
    <location>
        <begin position="806"/>
        <end position="858"/>
    </location>
</feature>
<dbReference type="EC" id="1.14.13.225" evidence="6"/>
<evidence type="ECO:0000256" key="6">
    <source>
        <dbReference type="ARBA" id="ARBA00012709"/>
    </source>
</evidence>
<proteinExistence type="inferred from homology"/>
<dbReference type="SUPFAM" id="SSF51905">
    <property type="entry name" value="FAD/NAD(P)-binding domain"/>
    <property type="match status" value="1"/>
</dbReference>
<dbReference type="Pfam" id="PF12130">
    <property type="entry name" value="bMERB_dom"/>
    <property type="match status" value="1"/>
</dbReference>
<dbReference type="SUPFAM" id="SSF47576">
    <property type="entry name" value="Calponin-homology domain, CH-domain"/>
    <property type="match status" value="1"/>
</dbReference>
<feature type="compositionally biased region" description="Basic and acidic residues" evidence="24">
    <location>
        <begin position="849"/>
        <end position="858"/>
    </location>
</feature>
<feature type="region of interest" description="Disordered" evidence="24">
    <location>
        <begin position="1216"/>
        <end position="1235"/>
    </location>
</feature>
<keyword evidence="7" id="KW-0963">Cytoplasm</keyword>
<dbReference type="GO" id="GO:0046872">
    <property type="term" value="F:metal ion binding"/>
    <property type="evidence" value="ECO:0007669"/>
    <property type="project" value="UniProtKB-KW"/>
</dbReference>
<dbReference type="Pfam" id="PF01494">
    <property type="entry name" value="FAD_binding_3"/>
    <property type="match status" value="1"/>
</dbReference>
<evidence type="ECO:0000256" key="12">
    <source>
        <dbReference type="ARBA" id="ARBA00022827"/>
    </source>
</evidence>
<evidence type="ECO:0000256" key="11">
    <source>
        <dbReference type="ARBA" id="ARBA00022753"/>
    </source>
</evidence>
<feature type="domain" description="LIM zinc-binding" evidence="26">
    <location>
        <begin position="741"/>
        <end position="803"/>
    </location>
</feature>
<evidence type="ECO:0000259" key="26">
    <source>
        <dbReference type="PROSITE" id="PS50023"/>
    </source>
</evidence>
<evidence type="ECO:0000256" key="14">
    <source>
        <dbReference type="ARBA" id="ARBA00022857"/>
    </source>
</evidence>
<feature type="compositionally biased region" description="Polar residues" evidence="24">
    <location>
        <begin position="949"/>
        <end position="968"/>
    </location>
</feature>
<keyword evidence="19" id="KW-0009">Actin-binding</keyword>
<feature type="compositionally biased region" description="Low complexity" evidence="24">
    <location>
        <begin position="1050"/>
        <end position="1060"/>
    </location>
</feature>
<dbReference type="PRINTS" id="PR00420">
    <property type="entry name" value="RNGMNOXGNASE"/>
</dbReference>
<keyword evidence="9" id="KW-0285">Flavoprotein</keyword>
<evidence type="ECO:0000259" key="27">
    <source>
        <dbReference type="PROSITE" id="PS51848"/>
    </source>
</evidence>
<comment type="catalytic activity">
    <reaction evidence="21">
        <text>L-methionyl-[F-actin] + NADPH + O2 + H(+) = L-methionyl-(R)-S-oxide-[F-actin] + NADP(+) + H2O</text>
        <dbReference type="Rhea" id="RHEA:51308"/>
        <dbReference type="Rhea" id="RHEA-COMP:12953"/>
        <dbReference type="Rhea" id="RHEA-COMP:12956"/>
        <dbReference type="ChEBI" id="CHEBI:15377"/>
        <dbReference type="ChEBI" id="CHEBI:15378"/>
        <dbReference type="ChEBI" id="CHEBI:15379"/>
        <dbReference type="ChEBI" id="CHEBI:16044"/>
        <dbReference type="ChEBI" id="CHEBI:45764"/>
        <dbReference type="ChEBI" id="CHEBI:57783"/>
        <dbReference type="ChEBI" id="CHEBI:58349"/>
        <dbReference type="EC" id="1.14.13.225"/>
    </reaction>
</comment>
<dbReference type="InterPro" id="IPR036188">
    <property type="entry name" value="FAD/NAD-bd_sf"/>
</dbReference>
<evidence type="ECO:0000256" key="1">
    <source>
        <dbReference type="ARBA" id="ARBA00001974"/>
    </source>
</evidence>
<dbReference type="InterPro" id="IPR050540">
    <property type="entry name" value="F-actin_Monoox_Mical"/>
</dbReference>
<dbReference type="Pfam" id="PF00307">
    <property type="entry name" value="CH"/>
    <property type="match status" value="1"/>
</dbReference>
<feature type="region of interest" description="Disordered" evidence="24">
    <location>
        <begin position="1013"/>
        <end position="1060"/>
    </location>
</feature>
<feature type="compositionally biased region" description="Polar residues" evidence="24">
    <location>
        <begin position="880"/>
        <end position="890"/>
    </location>
</feature>
<keyword evidence="14" id="KW-0521">NADP</keyword>
<feature type="region of interest" description="Disordered" evidence="24">
    <location>
        <begin position="1076"/>
        <end position="1103"/>
    </location>
</feature>
<dbReference type="SUPFAM" id="SSF57716">
    <property type="entry name" value="Glucocorticoid receptor-like (DNA-binding domain)"/>
    <property type="match status" value="2"/>
</dbReference>
<dbReference type="GO" id="GO:0120501">
    <property type="term" value="F:F-actin monooxygenase activity"/>
    <property type="evidence" value="ECO:0007669"/>
    <property type="project" value="UniProtKB-EC"/>
</dbReference>
<dbReference type="InterPro" id="IPR036872">
    <property type="entry name" value="CH_dom_sf"/>
</dbReference>
<evidence type="ECO:0000256" key="23">
    <source>
        <dbReference type="SAM" id="Coils"/>
    </source>
</evidence>
<comment type="similarity">
    <text evidence="5">Belongs to the Mical family.</text>
</comment>
<keyword evidence="13 22" id="KW-0862">Zinc</keyword>
<dbReference type="GO" id="GO:0071949">
    <property type="term" value="F:FAD binding"/>
    <property type="evidence" value="ECO:0007669"/>
    <property type="project" value="InterPro"/>
</dbReference>
<feature type="domain" description="Calponin-homology (CH)" evidence="25">
    <location>
        <begin position="516"/>
        <end position="619"/>
    </location>
</feature>
<dbReference type="Gene3D" id="1.10.418.10">
    <property type="entry name" value="Calponin-like domain"/>
    <property type="match status" value="1"/>
</dbReference>
<reference evidence="29" key="1">
    <citation type="submission" date="2025-08" db="UniProtKB">
        <authorList>
            <consortium name="RefSeq"/>
        </authorList>
    </citation>
    <scope>IDENTIFICATION</scope>
    <source>
        <tissue evidence="29">Brain</tissue>
    </source>
</reference>
<accession>A0AAJ7VL77</accession>
<dbReference type="SMART" id="SM00033">
    <property type="entry name" value="CH"/>
    <property type="match status" value="1"/>
</dbReference>
<dbReference type="PROSITE" id="PS50021">
    <property type="entry name" value="CH"/>
    <property type="match status" value="1"/>
</dbReference>
<dbReference type="GeneID" id="108902312"/>
<evidence type="ECO:0000256" key="5">
    <source>
        <dbReference type="ARBA" id="ARBA00008223"/>
    </source>
</evidence>
<feature type="region of interest" description="Disordered" evidence="24">
    <location>
        <begin position="880"/>
        <end position="904"/>
    </location>
</feature>
<keyword evidence="20" id="KW-0539">Nucleus</keyword>
<sequence length="1435" mass="162287">MGETEDERTAQASQLFENFVQASTCKGTLQAFSILCRQLDLDPLDYGNFYSLLKAAVSTWKVKALWTKLDKRAQHKVYNQNKACQGTRCLIIGGGPCGLRTAIELALLGCKVVVIEKRDTFSRNNVLHLWPFTIHDLRGLGAKKFYGKFCAGSIDHISIRQLQLMLLKVSLILGVEIHVNVEFVKLAEPPAEQTDDSPGWRAVVQPSSHPVSDFDFDVVIGADGRKNTLDGFSRKEFRGKLAIAITANFINRNTTAEAKVEEISGVAFIFNQKFFLELKEETGIDLENIVYYKDNTHYFVMTAKKQSLLDKGVIINDYIETERLLSPENVNQEALLSYAREAADFGTNYQLPSLDYAINHYGQPDVAMFDFTSMYASENAALIREKHGHQLVVALVGDSLLEPFWPMGTGCARGFLAAFDTAWMVRGWAQGRSPLEILAERESLYRLLPQTTTENISKNFEQYAIDPATRYPNLNSSCVRPHQVRHLYIDGQQDSCNLESGGPKRRSVNLSRRESEVRPGRLLTWCQKQTQGYRGVDITNLTSSWRNGLALCALIHRQRPELIDYESLNEDDVAGNNQLAFDLAEREFSIQPVTTGKEMAAEAEPDKLLMVLYLSKFYEAFGNLPVNNGTREPDENNEDYSSKSNHKLPNLPLPRKRIPRDDKTVEDDSINKRRRKGSHYLSELSCHSALPSGEDGELRENKVRSMATQLLAKFEENSSTAKTRSKSVVRKDFAAGLGGSDICHFCTKRVYVMERLSAEGYFFHRECFRCDVCNCTLRLGGHTFDSQEAKFYCKMHYAQRQSSTHLGRFRRRMEDQSRATPLSLDSGSYSETGSIQIHPPGGTSSLHSEQLDKGQKRVPEDTEIAVDALDALCTVKSTAQDTMGSNGQSHNSKKDHCNTKQNNRWKRKIRATFPLIFIKHFQKGRPLDKEGPETVLEADSDFEEITAAEKQTSCDGSSKTSANTQNLLEGSERSEEHSAAKKTACNLSPPKTCLMISLSEREKLLNWNMEVTEESPINTDTKTTQQHKDQLQAETEADKPHTDSGQDGEPSQSQSPASSHSAFQLIANAFRRTFSVTNPSSSSKTAVTMRPKSGGPHKQRPMSEGAFSFSSLFSTVGLEPSRENKAGEHEVRWASVGTDPWGTGQDLPSLLQQVSLQGRRDSGGVFSDDMGSLPRKRVNFFSSLRLRKRELSVSEGKDQEVQKEIRTILTNLRDKASSQQNLEELSSSDDERENLSFSQKLCTERQRRKQEKTVAQQTKREQLKRLHRAQVIQRQLEEVGEKQRDLEERGVAIEKIIRGETESSQTDDSDEAQLYQSWFKLVLEKNRLARYESELMIFAQELELEDTQSRLQQDLRCRMAIEDTKKSASELQEEQEILSEIMRTVEKRDILVSILEEQRLKERAEDRDLESLVLSKGYEFHWAQADDSWGLRVES</sequence>
<feature type="compositionally biased region" description="Basic and acidic residues" evidence="24">
    <location>
        <begin position="1026"/>
        <end position="1044"/>
    </location>
</feature>
<dbReference type="GO" id="GO:0005768">
    <property type="term" value="C:endosome"/>
    <property type="evidence" value="ECO:0007669"/>
    <property type="project" value="UniProtKB-SubCell"/>
</dbReference>